<evidence type="ECO:0000313" key="3">
    <source>
        <dbReference type="EMBL" id="MDC3418644.1"/>
    </source>
</evidence>
<reference evidence="3" key="1">
    <citation type="submission" date="2022-06" db="EMBL/GenBank/DDBJ databases">
        <title>Aquibacillus sp. a new bacterium isolated from soil saline samples.</title>
        <authorList>
            <person name="Galisteo C."/>
            <person name="De La Haba R."/>
            <person name="Sanchez-Porro C."/>
            <person name="Ventosa A."/>
        </authorList>
    </citation>
    <scope>NUCLEOTIDE SEQUENCE</scope>
    <source>
        <strain evidence="3">3ASR75-54</strain>
    </source>
</reference>
<dbReference type="PANTHER" id="PTHR30383">
    <property type="entry name" value="THIOESTERASE 1/PROTEASE 1/LYSOPHOSPHOLIPASE L1"/>
    <property type="match status" value="1"/>
</dbReference>
<comment type="caution">
    <text evidence="3">The sequence shown here is derived from an EMBL/GenBank/DDBJ whole genome shotgun (WGS) entry which is preliminary data.</text>
</comment>
<dbReference type="AlphaFoldDB" id="A0A9X4AGG0"/>
<dbReference type="EMBL" id="JAMQKC010000037">
    <property type="protein sequence ID" value="MDC3418644.1"/>
    <property type="molecule type" value="Genomic_DNA"/>
</dbReference>
<dbReference type="PANTHER" id="PTHR30383:SF27">
    <property type="entry name" value="SPORE GERMINATION LIPASE LIPC"/>
    <property type="match status" value="1"/>
</dbReference>
<dbReference type="Proteomes" id="UP001145069">
    <property type="component" value="Unassembled WGS sequence"/>
</dbReference>
<evidence type="ECO:0000313" key="4">
    <source>
        <dbReference type="Proteomes" id="UP001145069"/>
    </source>
</evidence>
<dbReference type="InterPro" id="IPR036514">
    <property type="entry name" value="SGNH_hydro_sf"/>
</dbReference>
<dbReference type="InterPro" id="IPR013830">
    <property type="entry name" value="SGNH_hydro"/>
</dbReference>
<dbReference type="CDD" id="cd04506">
    <property type="entry name" value="SGNH_hydrolase_YpmR_like"/>
    <property type="match status" value="1"/>
</dbReference>
<sequence>MRKRAILVSGSILLLGVLSVTSYFLFSTNSSSVPKVMNIQMEKQQEEALQKTDRDKDSTTTTDKDDDTTLTDEIKEKVRYVIDGALGLFYKENLLIVAIGDSLTQGVGDTTKNGGYVGILQNSFQDSNQNITIQNYGKRGNRSDQLLKRLDEPEIMESMKETDLVLITIGANDIMKVVKSTFMDLRYEPFEEEMVLYEVRLRKIVNNIRSINPDADVFLIGLYNPFEKYFGDIVQLNMITENWNNAILTVASEYDRVTYVPVVDLFKNSDKNLFWEDNFHPNVDGYQLIAERVFHYIKPSIEKKEEAQLQEKVNAQ</sequence>
<feature type="compositionally biased region" description="Basic and acidic residues" evidence="1">
    <location>
        <begin position="44"/>
        <end position="58"/>
    </location>
</feature>
<proteinExistence type="predicted"/>
<name>A0A9X4AGG0_9BACI</name>
<dbReference type="Gene3D" id="3.40.50.1110">
    <property type="entry name" value="SGNH hydrolase"/>
    <property type="match status" value="1"/>
</dbReference>
<evidence type="ECO:0000259" key="2">
    <source>
        <dbReference type="Pfam" id="PF13472"/>
    </source>
</evidence>
<keyword evidence="4" id="KW-1185">Reference proteome</keyword>
<dbReference type="RefSeq" id="WP_272447714.1">
    <property type="nucleotide sequence ID" value="NZ_JAMQKC010000037.1"/>
</dbReference>
<organism evidence="3 4">
    <name type="scientific">Aquibacillus salsiterrae</name>
    <dbReference type="NCBI Taxonomy" id="2950439"/>
    <lineage>
        <taxon>Bacteria</taxon>
        <taxon>Bacillati</taxon>
        <taxon>Bacillota</taxon>
        <taxon>Bacilli</taxon>
        <taxon>Bacillales</taxon>
        <taxon>Bacillaceae</taxon>
        <taxon>Aquibacillus</taxon>
    </lineage>
</organism>
<feature type="region of interest" description="Disordered" evidence="1">
    <location>
        <begin position="44"/>
        <end position="67"/>
    </location>
</feature>
<protein>
    <submittedName>
        <fullName evidence="3">SGNH/GDSL hydrolase family protein</fullName>
    </submittedName>
</protein>
<keyword evidence="3" id="KW-0378">Hydrolase</keyword>
<feature type="domain" description="SGNH hydrolase-type esterase" evidence="2">
    <location>
        <begin position="98"/>
        <end position="288"/>
    </location>
</feature>
<dbReference type="Pfam" id="PF13472">
    <property type="entry name" value="Lipase_GDSL_2"/>
    <property type="match status" value="1"/>
</dbReference>
<accession>A0A9X4AGG0</accession>
<dbReference type="GO" id="GO:0004622">
    <property type="term" value="F:phosphatidylcholine lysophospholipase activity"/>
    <property type="evidence" value="ECO:0007669"/>
    <property type="project" value="TreeGrafter"/>
</dbReference>
<evidence type="ECO:0000256" key="1">
    <source>
        <dbReference type="SAM" id="MobiDB-lite"/>
    </source>
</evidence>
<gene>
    <name evidence="3" type="ORF">NC799_17440</name>
</gene>
<dbReference type="InterPro" id="IPR051532">
    <property type="entry name" value="Ester_Hydrolysis_Enzymes"/>
</dbReference>
<dbReference type="SUPFAM" id="SSF52266">
    <property type="entry name" value="SGNH hydrolase"/>
    <property type="match status" value="1"/>
</dbReference>